<reference evidence="3" key="4">
    <citation type="submission" date="2025-05" db="UniProtKB">
        <authorList>
            <consortium name="EnsemblFungi"/>
        </authorList>
    </citation>
    <scope>IDENTIFICATION</scope>
    <source>
        <strain evidence="3">isolate 1-1 / race 1 (BBBD)</strain>
    </source>
</reference>
<accession>A0A180GEP0</accession>
<dbReference type="AlphaFoldDB" id="A0A180GEP0"/>
<feature type="compositionally biased region" description="Low complexity" evidence="1">
    <location>
        <begin position="18"/>
        <end position="28"/>
    </location>
</feature>
<sequence length="510" mass="56700">MAPNETNNPSGGSDPTFQNNSSESQPPLSEEEAFIASVVSGLIPKFKEQASTTPMDTDDAAASGGEPSNNATEPAPLPREPQLVPKFLATQAQLNKAEAAEASGKKQTERRVRGMAQQNTTVNHFEPYARGVQYFVKYFLGGPDKPQDFPPPPSEREKDSQYWVERRAQFIMKQLDTLRDSLRDKPVAEQDYFVSRAESEIRKNIQPPPFTPASKKGDLRGSRPISLQMKSAVERELAAAGISRMTFDWTARPMDTSSWNTAVVEVMARKSVEWLSLSMKLSDQDAGQAQAIIQRWLQGKCREIQQYGNVDVNTYQAQKKVKLNKAQYTRWRKKICENRCTMASKLFPNNHQLAVVLADKDTHSEIEDGDKLGDRPVRVSPVWRADSLSTMLHGLDKMVISQATHHKTKSVNQDIYGQARSTFSKKKGINGVPRNLPVDCYNKAWREGLCKFDRDTVSETPAFSVLNLAKEIDKLTTLTPQPVAGPSGGSNNDTPGGQAGPSRERSMNLD</sequence>
<proteinExistence type="predicted"/>
<feature type="compositionally biased region" description="Polar residues" evidence="1">
    <location>
        <begin position="1"/>
        <end position="17"/>
    </location>
</feature>
<evidence type="ECO:0000313" key="4">
    <source>
        <dbReference type="Proteomes" id="UP000005240"/>
    </source>
</evidence>
<evidence type="ECO:0000256" key="1">
    <source>
        <dbReference type="SAM" id="MobiDB-lite"/>
    </source>
</evidence>
<evidence type="ECO:0000313" key="2">
    <source>
        <dbReference type="EMBL" id="OAV91125.1"/>
    </source>
</evidence>
<feature type="region of interest" description="Disordered" evidence="1">
    <location>
        <begin position="1"/>
        <end position="35"/>
    </location>
</feature>
<dbReference type="OrthoDB" id="2500748at2759"/>
<evidence type="ECO:0000313" key="3">
    <source>
        <dbReference type="EnsemblFungi" id="PTTG_28073-t43_1-p1"/>
    </source>
</evidence>
<feature type="region of interest" description="Disordered" evidence="1">
    <location>
        <begin position="47"/>
        <end position="112"/>
    </location>
</feature>
<feature type="compositionally biased region" description="Basic and acidic residues" evidence="1">
    <location>
        <begin position="103"/>
        <end position="112"/>
    </location>
</feature>
<reference evidence="2" key="2">
    <citation type="submission" date="2016-05" db="EMBL/GenBank/DDBJ databases">
        <title>Comparative analysis highlights variable genome content of wheat rusts and divergence of the mating loci.</title>
        <authorList>
            <person name="Cuomo C.A."/>
            <person name="Bakkeren G."/>
            <person name="Szabo L."/>
            <person name="Khalil H."/>
            <person name="Joly D."/>
            <person name="Goldberg J."/>
            <person name="Young S."/>
            <person name="Zeng Q."/>
            <person name="Fellers J."/>
        </authorList>
    </citation>
    <scope>NUCLEOTIDE SEQUENCE [LARGE SCALE GENOMIC DNA]</scope>
    <source>
        <strain evidence="2">1-1 BBBD Race 1</strain>
    </source>
</reference>
<dbReference type="EMBL" id="ADAS02000086">
    <property type="protein sequence ID" value="OAV91125.1"/>
    <property type="molecule type" value="Genomic_DNA"/>
</dbReference>
<dbReference type="EnsemblFungi" id="PTTG_28073-t43_1">
    <property type="protein sequence ID" value="PTTG_28073-t43_1-p1"/>
    <property type="gene ID" value="PTTG_28073"/>
</dbReference>
<reference evidence="3 4" key="3">
    <citation type="journal article" date="2017" name="G3 (Bethesda)">
        <title>Comparative analysis highlights variable genome content of wheat rusts and divergence of the mating loci.</title>
        <authorList>
            <person name="Cuomo C.A."/>
            <person name="Bakkeren G."/>
            <person name="Khalil H.B."/>
            <person name="Panwar V."/>
            <person name="Joly D."/>
            <person name="Linning R."/>
            <person name="Sakthikumar S."/>
            <person name="Song X."/>
            <person name="Adiconis X."/>
            <person name="Fan L."/>
            <person name="Goldberg J.M."/>
            <person name="Levin J.Z."/>
            <person name="Young S."/>
            <person name="Zeng Q."/>
            <person name="Anikster Y."/>
            <person name="Bruce M."/>
            <person name="Wang M."/>
            <person name="Yin C."/>
            <person name="McCallum B."/>
            <person name="Szabo L.J."/>
            <person name="Hulbert S."/>
            <person name="Chen X."/>
            <person name="Fellers J.P."/>
        </authorList>
    </citation>
    <scope>NUCLEOTIDE SEQUENCE</scope>
    <source>
        <strain evidence="4">Isolate 1-1 / race 1 (BBBD)</strain>
        <strain evidence="3">isolate 1-1 / race 1 (BBBD)</strain>
    </source>
</reference>
<reference evidence="2" key="1">
    <citation type="submission" date="2009-11" db="EMBL/GenBank/DDBJ databases">
        <authorList>
            <consortium name="The Broad Institute Genome Sequencing Platform"/>
            <person name="Ward D."/>
            <person name="Feldgarden M."/>
            <person name="Earl A."/>
            <person name="Young S.K."/>
            <person name="Zeng Q."/>
            <person name="Koehrsen M."/>
            <person name="Alvarado L."/>
            <person name="Berlin A."/>
            <person name="Bochicchio J."/>
            <person name="Borenstein D."/>
            <person name="Chapman S.B."/>
            <person name="Chen Z."/>
            <person name="Engels R."/>
            <person name="Freedman E."/>
            <person name="Gellesch M."/>
            <person name="Goldberg J."/>
            <person name="Griggs A."/>
            <person name="Gujja S."/>
            <person name="Heilman E."/>
            <person name="Heiman D."/>
            <person name="Hepburn T."/>
            <person name="Howarth C."/>
            <person name="Jen D."/>
            <person name="Larson L."/>
            <person name="Lewis B."/>
            <person name="Mehta T."/>
            <person name="Park D."/>
            <person name="Pearson M."/>
            <person name="Roberts A."/>
            <person name="Saif S."/>
            <person name="Shea T."/>
            <person name="Shenoy N."/>
            <person name="Sisk P."/>
            <person name="Stolte C."/>
            <person name="Sykes S."/>
            <person name="Thomson T."/>
            <person name="Walk T."/>
            <person name="White J."/>
            <person name="Yandava C."/>
            <person name="Izard J."/>
            <person name="Baranova O.V."/>
            <person name="Blanton J.M."/>
            <person name="Tanner A.C."/>
            <person name="Dewhirst F.E."/>
            <person name="Haas B."/>
            <person name="Nusbaum C."/>
            <person name="Birren B."/>
        </authorList>
    </citation>
    <scope>NUCLEOTIDE SEQUENCE [LARGE SCALE GENOMIC DNA]</scope>
    <source>
        <strain evidence="2">1-1 BBBD Race 1</strain>
    </source>
</reference>
<organism evidence="2">
    <name type="scientific">Puccinia triticina (isolate 1-1 / race 1 (BBBD))</name>
    <name type="common">Brown leaf rust fungus</name>
    <dbReference type="NCBI Taxonomy" id="630390"/>
    <lineage>
        <taxon>Eukaryota</taxon>
        <taxon>Fungi</taxon>
        <taxon>Dikarya</taxon>
        <taxon>Basidiomycota</taxon>
        <taxon>Pucciniomycotina</taxon>
        <taxon>Pucciniomycetes</taxon>
        <taxon>Pucciniales</taxon>
        <taxon>Pucciniaceae</taxon>
        <taxon>Puccinia</taxon>
    </lineage>
</organism>
<feature type="region of interest" description="Disordered" evidence="1">
    <location>
        <begin position="477"/>
        <end position="510"/>
    </location>
</feature>
<gene>
    <name evidence="2" type="ORF">PTTG_28073</name>
</gene>
<protein>
    <submittedName>
        <fullName evidence="2 3">Uncharacterized protein</fullName>
    </submittedName>
</protein>
<dbReference type="Proteomes" id="UP000005240">
    <property type="component" value="Unassembled WGS sequence"/>
</dbReference>
<name>A0A180GEP0_PUCT1</name>
<dbReference type="VEuPathDB" id="FungiDB:PTTG_28073"/>
<keyword evidence="4" id="KW-1185">Reference proteome</keyword>